<dbReference type="SUPFAM" id="SSF51011">
    <property type="entry name" value="Glycosyl hydrolase domain"/>
    <property type="match status" value="1"/>
</dbReference>
<dbReference type="GO" id="GO:0004556">
    <property type="term" value="F:alpha-amylase activity"/>
    <property type="evidence" value="ECO:0007669"/>
    <property type="project" value="TreeGrafter"/>
</dbReference>
<dbReference type="PANTHER" id="PTHR10357:SF184">
    <property type="entry name" value="OLIGO-1,6-GLUCOSIDASE 1"/>
    <property type="match status" value="1"/>
</dbReference>
<protein>
    <submittedName>
        <fullName evidence="5">MalL</fullName>
    </submittedName>
</protein>
<gene>
    <name evidence="5" type="primary">malL</name>
    <name evidence="5" type="ORF">L248_0623</name>
</gene>
<evidence type="ECO:0000259" key="4">
    <source>
        <dbReference type="SMART" id="SM00642"/>
    </source>
</evidence>
<dbReference type="InterPro" id="IPR013780">
    <property type="entry name" value="Glyco_hydro_b"/>
</dbReference>
<accession>U4TKG5</accession>
<dbReference type="GO" id="GO:0009313">
    <property type="term" value="P:oligosaccharide catabolic process"/>
    <property type="evidence" value="ECO:0007669"/>
    <property type="project" value="TreeGrafter"/>
</dbReference>
<dbReference type="HOGENOM" id="CLU_006462_2_3_9"/>
<dbReference type="InterPro" id="IPR017853">
    <property type="entry name" value="GH"/>
</dbReference>
<dbReference type="NCBIfam" id="NF008183">
    <property type="entry name" value="PRK10933.1"/>
    <property type="match status" value="1"/>
</dbReference>
<dbReference type="AlphaFoldDB" id="U4TKG5"/>
<dbReference type="PANTHER" id="PTHR10357">
    <property type="entry name" value="ALPHA-AMYLASE FAMILY MEMBER"/>
    <property type="match status" value="1"/>
</dbReference>
<dbReference type="EMBL" id="KI271593">
    <property type="protein sequence ID" value="ERL64704.1"/>
    <property type="molecule type" value="Genomic_DNA"/>
</dbReference>
<dbReference type="Gene3D" id="3.90.400.10">
    <property type="entry name" value="Oligo-1,6-glucosidase, Domain 2"/>
    <property type="match status" value="1"/>
</dbReference>
<dbReference type="SUPFAM" id="SSF51445">
    <property type="entry name" value="(Trans)glycosidases"/>
    <property type="match status" value="1"/>
</dbReference>
<dbReference type="STRING" id="1231336.L248_0623"/>
<evidence type="ECO:0000313" key="6">
    <source>
        <dbReference type="Proteomes" id="UP000030647"/>
    </source>
</evidence>
<dbReference type="FunFam" id="3.90.400.10:FF:000002">
    <property type="entry name" value="Sucrose isomerase"/>
    <property type="match status" value="1"/>
</dbReference>
<dbReference type="RefSeq" id="WP_022529955.1">
    <property type="nucleotide sequence ID" value="NZ_KI271593.1"/>
</dbReference>
<dbReference type="InterPro" id="IPR045857">
    <property type="entry name" value="O16G_dom_2"/>
</dbReference>
<evidence type="ECO:0000256" key="1">
    <source>
        <dbReference type="ARBA" id="ARBA00008061"/>
    </source>
</evidence>
<dbReference type="Gene3D" id="3.20.20.80">
    <property type="entry name" value="Glycosidases"/>
    <property type="match status" value="1"/>
</dbReference>
<evidence type="ECO:0000256" key="2">
    <source>
        <dbReference type="ARBA" id="ARBA00022801"/>
    </source>
</evidence>
<name>U4TKG5_9LACO</name>
<comment type="similarity">
    <text evidence="1">Belongs to the glycosyl hydrolase 13 family.</text>
</comment>
<feature type="domain" description="Glycosyl hydrolase family 13 catalytic" evidence="4">
    <location>
        <begin position="10"/>
        <end position="409"/>
    </location>
</feature>
<dbReference type="eggNOG" id="COG0366">
    <property type="taxonomic scope" value="Bacteria"/>
</dbReference>
<dbReference type="FunFam" id="3.20.20.80:FF:000064">
    <property type="entry name" value="Oligo-1,6-glucosidase"/>
    <property type="match status" value="2"/>
</dbReference>
<evidence type="ECO:0000313" key="5">
    <source>
        <dbReference type="EMBL" id="ERL64704.1"/>
    </source>
</evidence>
<dbReference type="Proteomes" id="UP000030647">
    <property type="component" value="Unassembled WGS sequence"/>
</dbReference>
<sequence length="544" mass="62840">MWWQEAVVYQIYPRSFQDSNGDGIGDLNGIRQRLDYLQRLGVDVLWLSPVYQSPNDDNGYDISDYERIMADFGTMADFDALLAEAHARGLKIVMDLVVNHTSDEHRWFAESRSSRNNPYRDYYIWRDPVNGGLPNDWESSFSGSAWSYDEGTQQYYLHMFSKKQPDLNWRNPAMRQDIYTMMTWWLDKGIDGFRMDVINFISKPEDFSVPGAHGSQDQVHQYLEEMNQQVLSHYDIMTVGETPGVTPEGALRFAGFDTHELNMVFQFAHMGIDLDPEYGRWKPRAWHLSDLKAIMSRWQTALNGQAWNSLYWNNHDQPRVVSRFGNDTPEYRVRSAKMLGAVLHYQQGTPYIYQGEELGMTNAANFTSLADYRDIETLNAYQELVVDQEEITPADMLTAMHKNSRDNSRTPMQWDDSANAGFTSTGVTPWIGLNDRYPEINAAAALADPDSVFYFYQEMNRLRREYPIITYGDYTLLAPEDEAVWTYERRDHGQRLCLTANFTDQTVNRAEAAAPEGGRLLQSNYADDAGEALRPYEVKVYLQE</sequence>
<dbReference type="Pfam" id="PF00128">
    <property type="entry name" value="Alpha-amylase"/>
    <property type="match status" value="1"/>
</dbReference>
<dbReference type="OrthoDB" id="9805159at2"/>
<dbReference type="CDD" id="cd11333">
    <property type="entry name" value="AmyAc_SI_OligoGlu_DGase"/>
    <property type="match status" value="1"/>
</dbReference>
<dbReference type="InterPro" id="IPR006047">
    <property type="entry name" value="GH13_cat_dom"/>
</dbReference>
<keyword evidence="2" id="KW-0378">Hydrolase</keyword>
<dbReference type="SMART" id="SM00642">
    <property type="entry name" value="Aamy"/>
    <property type="match status" value="1"/>
</dbReference>
<proteinExistence type="inferred from homology"/>
<keyword evidence="3" id="KW-0326">Glycosidase</keyword>
<keyword evidence="6" id="KW-1185">Reference proteome</keyword>
<evidence type="ECO:0000256" key="3">
    <source>
        <dbReference type="ARBA" id="ARBA00023295"/>
    </source>
</evidence>
<dbReference type="Gene3D" id="2.60.40.1180">
    <property type="entry name" value="Golgi alpha-mannosidase II"/>
    <property type="match status" value="1"/>
</dbReference>
<reference evidence="6" key="1">
    <citation type="journal article" date="2013" name="Genome Announc.">
        <title>Whole-Genome Sequencing of Lactobacillus shenzhenensis Strain LY-73T.</title>
        <authorList>
            <person name="Lin Z."/>
            <person name="Liu Z."/>
            <person name="Yang R."/>
            <person name="Zou Y."/>
            <person name="Wan D."/>
            <person name="Chen J."/>
            <person name="Guo M."/>
            <person name="Zhao J."/>
            <person name="Fang C."/>
            <person name="Yang R."/>
            <person name="Liu F."/>
        </authorList>
    </citation>
    <scope>NUCLEOTIDE SEQUENCE [LARGE SCALE GENOMIC DNA]</scope>
    <source>
        <strain evidence="6">LY-73</strain>
    </source>
</reference>
<organism evidence="5 6">
    <name type="scientific">Schleiferilactobacillus shenzhenensis LY-73</name>
    <dbReference type="NCBI Taxonomy" id="1231336"/>
    <lineage>
        <taxon>Bacteria</taxon>
        <taxon>Bacillati</taxon>
        <taxon>Bacillota</taxon>
        <taxon>Bacilli</taxon>
        <taxon>Lactobacillales</taxon>
        <taxon>Lactobacillaceae</taxon>
        <taxon>Schleiferilactobacillus</taxon>
    </lineage>
</organism>